<evidence type="ECO:0000256" key="5">
    <source>
        <dbReference type="PROSITE-ProRule" id="PRU00309"/>
    </source>
</evidence>
<sequence length="692" mass="79675">MGRICAVRNCGKISRKRSCHRLPLNTPKSHRVRKLWLSFLGFDINTPVNVLREADHRVCAFHFRPEDYLKSTSHRKKCPKRLHLKRAAVPTLCGPTLDEENLGAVGGVVDQPSTSSISLVLTSPQRRPHQSNKSPRKSLSGSYLAFPVIRKRLSLSPDDCETELLQMDTSISSVIEDDPKDMSFSLSQQSSSSETSSSSASEEQGEWDERKWIVNESSIMQLFRTCHICAAQITDKKVTTTGSQLKIEWTCLNSHHGKWASCPDARGMAQNNLLVSAATLFSGTTFTEVHEWASILNLQLLKKSQYYSIQSDYLIPVVHFAYKDHHENLIRRLIRQKAEGESIELCGDARSDSPGYSCKYSTYSFQLLSSNEIIHFQLLQVTEASSSVAMESQGCRRGLNHLIFNEGVDIDLITTDRATSVRKIMREEFQNVHHEFDPWHVSKGIKKKLVALANKKENQVLQGWIRAILNHFWFSCSSCGESAEELKRRWTSVLHHICGEHTWEQDGRKWACPHPALNPDQQRTKRWLQPESQVFKSLRNIVEDKRLLKDLEQMTRFKHTGSLEVYHNVMLKYLPKQLHFRYDTMVARTQLAILDNNYNVGRQQTETSEGLPRYSMVFPKQSKEWVAKKIYEPTSQYFTQHLVKLVLERREERTPEDIPHVQRPANIATKERPPKEDLIRKHQSRFPHHTDV</sequence>
<dbReference type="GeneTree" id="ENSGT00940000164945"/>
<dbReference type="KEGG" id="gmh:115553681"/>
<accession>A0A8C5FN28</accession>
<evidence type="ECO:0000256" key="2">
    <source>
        <dbReference type="ARBA" id="ARBA00022771"/>
    </source>
</evidence>
<reference evidence="8" key="1">
    <citation type="submission" date="2025-08" db="UniProtKB">
        <authorList>
            <consortium name="Ensembl"/>
        </authorList>
    </citation>
    <scope>IDENTIFICATION</scope>
</reference>
<evidence type="ECO:0000256" key="3">
    <source>
        <dbReference type="ARBA" id="ARBA00022833"/>
    </source>
</evidence>
<feature type="region of interest" description="Disordered" evidence="6">
    <location>
        <begin position="119"/>
        <end position="139"/>
    </location>
</feature>
<organism evidence="8 9">
    <name type="scientific">Gadus morhua</name>
    <name type="common">Atlantic cod</name>
    <dbReference type="NCBI Taxonomy" id="8049"/>
    <lineage>
        <taxon>Eukaryota</taxon>
        <taxon>Metazoa</taxon>
        <taxon>Chordata</taxon>
        <taxon>Craniata</taxon>
        <taxon>Vertebrata</taxon>
        <taxon>Euteleostomi</taxon>
        <taxon>Actinopterygii</taxon>
        <taxon>Neopterygii</taxon>
        <taxon>Teleostei</taxon>
        <taxon>Neoteleostei</taxon>
        <taxon>Acanthomorphata</taxon>
        <taxon>Zeiogadaria</taxon>
        <taxon>Gadariae</taxon>
        <taxon>Gadiformes</taxon>
        <taxon>Gadoidei</taxon>
        <taxon>Gadidae</taxon>
        <taxon>Gadus</taxon>
    </lineage>
</organism>
<dbReference type="SUPFAM" id="SSF57716">
    <property type="entry name" value="Glucocorticoid receptor-like (DNA-binding domain)"/>
    <property type="match status" value="1"/>
</dbReference>
<dbReference type="GO" id="GO:0008270">
    <property type="term" value="F:zinc ion binding"/>
    <property type="evidence" value="ECO:0007669"/>
    <property type="project" value="UniProtKB-KW"/>
</dbReference>
<feature type="compositionally biased region" description="Basic residues" evidence="6">
    <location>
        <begin position="681"/>
        <end position="692"/>
    </location>
</feature>
<dbReference type="InterPro" id="IPR006612">
    <property type="entry name" value="THAP_Znf"/>
</dbReference>
<gene>
    <name evidence="8" type="primary">LOC115553681</name>
</gene>
<feature type="region of interest" description="Disordered" evidence="6">
    <location>
        <begin position="182"/>
        <end position="207"/>
    </location>
</feature>
<dbReference type="GO" id="GO:0003677">
    <property type="term" value="F:DNA binding"/>
    <property type="evidence" value="ECO:0007669"/>
    <property type="project" value="UniProtKB-UniRule"/>
</dbReference>
<proteinExistence type="predicted"/>
<evidence type="ECO:0000256" key="1">
    <source>
        <dbReference type="ARBA" id="ARBA00022723"/>
    </source>
</evidence>
<feature type="region of interest" description="Disordered" evidence="6">
    <location>
        <begin position="653"/>
        <end position="692"/>
    </location>
</feature>
<feature type="domain" description="THAP-type" evidence="7">
    <location>
        <begin position="1"/>
        <end position="93"/>
    </location>
</feature>
<dbReference type="PANTHER" id="PTHR31751">
    <property type="entry name" value="SI:CH211-108C17.2-RELATED-RELATED"/>
    <property type="match status" value="1"/>
</dbReference>
<keyword evidence="2 5" id="KW-0863">Zinc-finger</keyword>
<keyword evidence="4 5" id="KW-0238">DNA-binding</keyword>
<feature type="compositionally biased region" description="Basic and acidic residues" evidence="6">
    <location>
        <begin position="669"/>
        <end position="680"/>
    </location>
</feature>
<keyword evidence="3" id="KW-0862">Zinc</keyword>
<evidence type="ECO:0000259" key="7">
    <source>
        <dbReference type="PROSITE" id="PS50950"/>
    </source>
</evidence>
<keyword evidence="1" id="KW-0479">Metal-binding</keyword>
<feature type="compositionally biased region" description="Basic residues" evidence="6">
    <location>
        <begin position="126"/>
        <end position="136"/>
    </location>
</feature>
<name>A0A8C5FN28_GADMO</name>
<dbReference type="Gene3D" id="6.20.210.20">
    <property type="entry name" value="THAP domain"/>
    <property type="match status" value="1"/>
</dbReference>
<dbReference type="Proteomes" id="UP000694546">
    <property type="component" value="Chromosome 11"/>
</dbReference>
<dbReference type="PANTHER" id="PTHR31751:SF42">
    <property type="entry name" value="PROTEIN CBG10204"/>
    <property type="match status" value="1"/>
</dbReference>
<feature type="compositionally biased region" description="Low complexity" evidence="6">
    <location>
        <begin position="183"/>
        <end position="202"/>
    </location>
</feature>
<dbReference type="AlphaFoldDB" id="A0A8C5FN28"/>
<evidence type="ECO:0000256" key="4">
    <source>
        <dbReference type="ARBA" id="ARBA00023125"/>
    </source>
</evidence>
<evidence type="ECO:0000313" key="9">
    <source>
        <dbReference type="Proteomes" id="UP000694546"/>
    </source>
</evidence>
<dbReference type="OrthoDB" id="5982876at2759"/>
<dbReference type="Ensembl" id="ENSGMOT00000038988.1">
    <property type="protein sequence ID" value="ENSGMOP00000048909.1"/>
    <property type="gene ID" value="ENSGMOG00000036552.1"/>
</dbReference>
<dbReference type="OMA" id="FREYLMA"/>
<protein>
    <submittedName>
        <fullName evidence="8">Uncharacterized LOC115553681</fullName>
    </submittedName>
</protein>
<reference evidence="8" key="2">
    <citation type="submission" date="2025-09" db="UniProtKB">
        <authorList>
            <consortium name="Ensembl"/>
        </authorList>
    </citation>
    <scope>IDENTIFICATION</scope>
</reference>
<evidence type="ECO:0000256" key="6">
    <source>
        <dbReference type="SAM" id="MobiDB-lite"/>
    </source>
</evidence>
<dbReference type="SMART" id="SM00980">
    <property type="entry name" value="THAP"/>
    <property type="match status" value="1"/>
</dbReference>
<dbReference type="RefSeq" id="XP_030226011.1">
    <property type="nucleotide sequence ID" value="XM_030370151.1"/>
</dbReference>
<dbReference type="GeneID" id="115553681"/>
<dbReference type="PROSITE" id="PS50950">
    <property type="entry name" value="ZF_THAP"/>
    <property type="match status" value="1"/>
</dbReference>
<evidence type="ECO:0000313" key="8">
    <source>
        <dbReference type="Ensembl" id="ENSGMOP00000048909.1"/>
    </source>
</evidence>
<dbReference type="Pfam" id="PF05485">
    <property type="entry name" value="THAP"/>
    <property type="match status" value="1"/>
</dbReference>
<keyword evidence="9" id="KW-1185">Reference proteome</keyword>
<dbReference type="InterPro" id="IPR038441">
    <property type="entry name" value="THAP_Znf_sf"/>
</dbReference>